<feature type="domain" description="FAD-binding FR-type" evidence="10">
    <location>
        <begin position="27"/>
        <end position="130"/>
    </location>
</feature>
<evidence type="ECO:0000256" key="7">
    <source>
        <dbReference type="ARBA" id="ARBA00023004"/>
    </source>
</evidence>
<evidence type="ECO:0000313" key="11">
    <source>
        <dbReference type="EMBL" id="MBB2996419.1"/>
    </source>
</evidence>
<organism evidence="11 12">
    <name type="scientific">Paeniglutamicibacter cryotolerans</name>
    <dbReference type="NCBI Taxonomy" id="670079"/>
    <lineage>
        <taxon>Bacteria</taxon>
        <taxon>Bacillati</taxon>
        <taxon>Actinomycetota</taxon>
        <taxon>Actinomycetes</taxon>
        <taxon>Micrococcales</taxon>
        <taxon>Micrococcaceae</taxon>
        <taxon>Paeniglutamicibacter</taxon>
    </lineage>
</organism>
<name>A0A839QJP3_9MICC</name>
<dbReference type="PANTHER" id="PTHR47354">
    <property type="entry name" value="NADH OXIDOREDUCTASE HCR"/>
    <property type="match status" value="1"/>
</dbReference>
<dbReference type="Gene3D" id="3.10.20.30">
    <property type="match status" value="1"/>
</dbReference>
<comment type="cofactor">
    <cofactor evidence="1">
        <name>FAD</name>
        <dbReference type="ChEBI" id="CHEBI:57692"/>
    </cofactor>
</comment>
<dbReference type="SUPFAM" id="SSF54292">
    <property type="entry name" value="2Fe-2S ferredoxin-like"/>
    <property type="match status" value="1"/>
</dbReference>
<dbReference type="GO" id="GO:0016491">
    <property type="term" value="F:oxidoreductase activity"/>
    <property type="evidence" value="ECO:0007669"/>
    <property type="project" value="UniProtKB-KW"/>
</dbReference>
<dbReference type="InterPro" id="IPR008333">
    <property type="entry name" value="Cbr1-like_FAD-bd_dom"/>
</dbReference>
<keyword evidence="8" id="KW-0411">Iron-sulfur</keyword>
<evidence type="ECO:0000259" key="9">
    <source>
        <dbReference type="PROSITE" id="PS51085"/>
    </source>
</evidence>
<dbReference type="InterPro" id="IPR006058">
    <property type="entry name" value="2Fe2S_fd_BS"/>
</dbReference>
<dbReference type="Pfam" id="PF00111">
    <property type="entry name" value="Fer2"/>
    <property type="match status" value="1"/>
</dbReference>
<evidence type="ECO:0000256" key="1">
    <source>
        <dbReference type="ARBA" id="ARBA00001974"/>
    </source>
</evidence>
<evidence type="ECO:0000256" key="3">
    <source>
        <dbReference type="ARBA" id="ARBA00022714"/>
    </source>
</evidence>
<dbReference type="PRINTS" id="PR00406">
    <property type="entry name" value="CYTB5RDTASE"/>
</dbReference>
<keyword evidence="6" id="KW-0560">Oxidoreductase</keyword>
<dbReference type="RefSeq" id="WP_246380489.1">
    <property type="nucleotide sequence ID" value="NZ_BAABGK010000012.1"/>
</dbReference>
<gene>
    <name evidence="11" type="ORF">E9229_002610</name>
</gene>
<feature type="domain" description="2Fe-2S ferredoxin-type" evidence="9">
    <location>
        <begin position="290"/>
        <end position="374"/>
    </location>
</feature>
<dbReference type="InterPro" id="IPR036010">
    <property type="entry name" value="2Fe-2S_ferredoxin-like_sf"/>
</dbReference>
<dbReference type="InterPro" id="IPR017927">
    <property type="entry name" value="FAD-bd_FR_type"/>
</dbReference>
<dbReference type="AlphaFoldDB" id="A0A839QJP3"/>
<reference evidence="11 12" key="1">
    <citation type="submission" date="2020-08" db="EMBL/GenBank/DDBJ databases">
        <title>Sequencing the genomes of 1000 actinobacteria strains.</title>
        <authorList>
            <person name="Klenk H.-P."/>
        </authorList>
    </citation>
    <scope>NUCLEOTIDE SEQUENCE [LARGE SCALE GENOMIC DNA]</scope>
    <source>
        <strain evidence="11 12">DSM 22826</strain>
    </source>
</reference>
<dbReference type="EMBL" id="JACHVS010000001">
    <property type="protein sequence ID" value="MBB2996419.1"/>
    <property type="molecule type" value="Genomic_DNA"/>
</dbReference>
<dbReference type="Pfam" id="PF00175">
    <property type="entry name" value="NAD_binding_1"/>
    <property type="match status" value="1"/>
</dbReference>
<dbReference type="Proteomes" id="UP000523000">
    <property type="component" value="Unassembled WGS sequence"/>
</dbReference>
<dbReference type="InterPro" id="IPR050415">
    <property type="entry name" value="MRET"/>
</dbReference>
<dbReference type="InterPro" id="IPR012675">
    <property type="entry name" value="Beta-grasp_dom_sf"/>
</dbReference>
<keyword evidence="2" id="KW-0285">Flavoprotein</keyword>
<dbReference type="PROSITE" id="PS00197">
    <property type="entry name" value="2FE2S_FER_1"/>
    <property type="match status" value="1"/>
</dbReference>
<keyword evidence="4" id="KW-0479">Metal-binding</keyword>
<keyword evidence="7" id="KW-0408">Iron</keyword>
<evidence type="ECO:0000256" key="2">
    <source>
        <dbReference type="ARBA" id="ARBA00022630"/>
    </source>
</evidence>
<evidence type="ECO:0000256" key="6">
    <source>
        <dbReference type="ARBA" id="ARBA00023002"/>
    </source>
</evidence>
<dbReference type="Gene3D" id="2.40.30.10">
    <property type="entry name" value="Translation factors"/>
    <property type="match status" value="1"/>
</dbReference>
<dbReference type="InterPro" id="IPR001041">
    <property type="entry name" value="2Fe-2S_ferredoxin-type"/>
</dbReference>
<dbReference type="GO" id="GO:0046872">
    <property type="term" value="F:metal ion binding"/>
    <property type="evidence" value="ECO:0007669"/>
    <property type="project" value="UniProtKB-KW"/>
</dbReference>
<proteinExistence type="predicted"/>
<evidence type="ECO:0000259" key="10">
    <source>
        <dbReference type="PROSITE" id="PS51384"/>
    </source>
</evidence>
<dbReference type="CDD" id="cd00207">
    <property type="entry name" value="fer2"/>
    <property type="match status" value="1"/>
</dbReference>
<dbReference type="Gene3D" id="3.40.50.80">
    <property type="entry name" value="Nucleotide-binding domain of ferredoxin-NADP reductase (FNR) module"/>
    <property type="match status" value="1"/>
</dbReference>
<dbReference type="PANTHER" id="PTHR47354:SF6">
    <property type="entry name" value="NADH OXIDOREDUCTASE HCR"/>
    <property type="match status" value="1"/>
</dbReference>
<dbReference type="PROSITE" id="PS51085">
    <property type="entry name" value="2FE2S_FER_2"/>
    <property type="match status" value="1"/>
</dbReference>
<sequence>MSVALQAAEAMPVPAICAPAPFGPDDPADHVLRCTGVRAETAEVKTYTFEPAAGDGFAWAPGQYLTLSTGLPGADASRCYSISSGSAHAAVVELTVKRLPGGPVSAWLHESILPGSLVQVHGPLGSFTPEGLGNAAGAPAPKYLFLAAGSGITPLMGITRTLLAAAASTLPDVVLLNSVHAPAELIFGQELLGIPAASGIRVEVLCSTGGTGHGRLDASLLRGLVPDLADREVYACGPAGYLAAVRTMLDDAGCDPARRHEESFALGTLPAAEPAGGPAAPSRDPATGTFSVRFERSGRTIDCPAGSFVLDAALAAGLALPSSCTLGMCGTCKSPMLSGSVDMNHAGGIRPQEIAAGKILICCSKPLEDLVIDA</sequence>
<dbReference type="SUPFAM" id="SSF52343">
    <property type="entry name" value="Ferredoxin reductase-like, C-terminal NADP-linked domain"/>
    <property type="match status" value="1"/>
</dbReference>
<dbReference type="InterPro" id="IPR001433">
    <property type="entry name" value="OxRdtase_FAD/NAD-bd"/>
</dbReference>
<dbReference type="GO" id="GO:0051537">
    <property type="term" value="F:2 iron, 2 sulfur cluster binding"/>
    <property type="evidence" value="ECO:0007669"/>
    <property type="project" value="UniProtKB-KW"/>
</dbReference>
<dbReference type="PROSITE" id="PS51384">
    <property type="entry name" value="FAD_FR"/>
    <property type="match status" value="1"/>
</dbReference>
<evidence type="ECO:0000256" key="4">
    <source>
        <dbReference type="ARBA" id="ARBA00022723"/>
    </source>
</evidence>
<dbReference type="InterPro" id="IPR017938">
    <property type="entry name" value="Riboflavin_synthase-like_b-brl"/>
</dbReference>
<keyword evidence="5" id="KW-0274">FAD</keyword>
<dbReference type="Pfam" id="PF00970">
    <property type="entry name" value="FAD_binding_6"/>
    <property type="match status" value="1"/>
</dbReference>
<keyword evidence="3" id="KW-0001">2Fe-2S</keyword>
<protein>
    <submittedName>
        <fullName evidence="11">Ferredoxin-NADP reductase</fullName>
    </submittedName>
</protein>
<keyword evidence="12" id="KW-1185">Reference proteome</keyword>
<accession>A0A839QJP3</accession>
<dbReference type="SUPFAM" id="SSF63380">
    <property type="entry name" value="Riboflavin synthase domain-like"/>
    <property type="match status" value="1"/>
</dbReference>
<evidence type="ECO:0000313" key="12">
    <source>
        <dbReference type="Proteomes" id="UP000523000"/>
    </source>
</evidence>
<dbReference type="InterPro" id="IPR039261">
    <property type="entry name" value="FNR_nucleotide-bd"/>
</dbReference>
<comment type="caution">
    <text evidence="11">The sequence shown here is derived from an EMBL/GenBank/DDBJ whole genome shotgun (WGS) entry which is preliminary data.</text>
</comment>
<evidence type="ECO:0000256" key="8">
    <source>
        <dbReference type="ARBA" id="ARBA00023014"/>
    </source>
</evidence>
<evidence type="ECO:0000256" key="5">
    <source>
        <dbReference type="ARBA" id="ARBA00022827"/>
    </source>
</evidence>